<evidence type="ECO:0000313" key="3">
    <source>
        <dbReference type="Proteomes" id="UP001430953"/>
    </source>
</evidence>
<feature type="compositionally biased region" description="Basic residues" evidence="1">
    <location>
        <begin position="166"/>
        <end position="177"/>
    </location>
</feature>
<proteinExistence type="predicted"/>
<evidence type="ECO:0000313" key="2">
    <source>
        <dbReference type="EMBL" id="KAL0122379.1"/>
    </source>
</evidence>
<comment type="caution">
    <text evidence="2">The sequence shown here is derived from an EMBL/GenBank/DDBJ whole genome shotgun (WGS) entry which is preliminary data.</text>
</comment>
<reference evidence="2 3" key="1">
    <citation type="submission" date="2023-03" db="EMBL/GenBank/DDBJ databases">
        <title>High recombination rates correlate with genetic variation in Cardiocondyla obscurior ants.</title>
        <authorList>
            <person name="Errbii M."/>
        </authorList>
    </citation>
    <scope>NUCLEOTIDE SEQUENCE [LARGE SCALE GENOMIC DNA]</scope>
    <source>
        <strain evidence="2">Alpha-2009</strain>
        <tissue evidence="2">Whole body</tissue>
    </source>
</reference>
<accession>A0AAW2G2I3</accession>
<dbReference type="EMBL" id="JADYXP020000006">
    <property type="protein sequence ID" value="KAL0122379.1"/>
    <property type="molecule type" value="Genomic_DNA"/>
</dbReference>
<evidence type="ECO:0000256" key="1">
    <source>
        <dbReference type="SAM" id="MobiDB-lite"/>
    </source>
</evidence>
<dbReference type="Proteomes" id="UP001430953">
    <property type="component" value="Unassembled WGS sequence"/>
</dbReference>
<feature type="region of interest" description="Disordered" evidence="1">
    <location>
        <begin position="142"/>
        <end position="177"/>
    </location>
</feature>
<protein>
    <submittedName>
        <fullName evidence="2">Uncharacterized protein</fullName>
    </submittedName>
</protein>
<sequence>MSTLIASNHRLNRAARLRKPAASLKTVTLCSLNMIICFVHVADTSITYTYTYSFKFVRKALIPSPVHTFDDALINRVKPRYNITPRIPYDAEGLGVTRPRSHFREYRIVIARRNRGAGKVRRSMRTSRLRYPDVAKRLLLPEGTREGEARERRGRRVDTATSRTRGSLKGRRPAVFA</sequence>
<gene>
    <name evidence="2" type="ORF">PUN28_007241</name>
</gene>
<name>A0AAW2G2I3_9HYME</name>
<dbReference type="AlphaFoldDB" id="A0AAW2G2I3"/>
<organism evidence="2 3">
    <name type="scientific">Cardiocondyla obscurior</name>
    <dbReference type="NCBI Taxonomy" id="286306"/>
    <lineage>
        <taxon>Eukaryota</taxon>
        <taxon>Metazoa</taxon>
        <taxon>Ecdysozoa</taxon>
        <taxon>Arthropoda</taxon>
        <taxon>Hexapoda</taxon>
        <taxon>Insecta</taxon>
        <taxon>Pterygota</taxon>
        <taxon>Neoptera</taxon>
        <taxon>Endopterygota</taxon>
        <taxon>Hymenoptera</taxon>
        <taxon>Apocrita</taxon>
        <taxon>Aculeata</taxon>
        <taxon>Formicoidea</taxon>
        <taxon>Formicidae</taxon>
        <taxon>Myrmicinae</taxon>
        <taxon>Cardiocondyla</taxon>
    </lineage>
</organism>
<keyword evidence="3" id="KW-1185">Reference proteome</keyword>